<sequence>MQDSRSGLFLSSSGSLTSIISKLCCGFPSEQAWTRSEEQPFRQEHTAFLHKAVVTTEENTCRLGLQGVSHKESPTSCHLRLHTGYSVYIHYRSWC</sequence>
<evidence type="ECO:0000313" key="1">
    <source>
        <dbReference type="EMBL" id="KAK2110258.1"/>
    </source>
</evidence>
<protein>
    <submittedName>
        <fullName evidence="1">Uncharacterized protein</fullName>
    </submittedName>
</protein>
<evidence type="ECO:0000313" key="2">
    <source>
        <dbReference type="Proteomes" id="UP001266305"/>
    </source>
</evidence>
<reference evidence="1 2" key="1">
    <citation type="submission" date="2023-05" db="EMBL/GenBank/DDBJ databases">
        <title>B98-5 Cell Line De Novo Hybrid Assembly: An Optical Mapping Approach.</title>
        <authorList>
            <person name="Kananen K."/>
            <person name="Auerbach J.A."/>
            <person name="Kautto E."/>
            <person name="Blachly J.S."/>
        </authorList>
    </citation>
    <scope>NUCLEOTIDE SEQUENCE [LARGE SCALE GENOMIC DNA]</scope>
    <source>
        <strain evidence="1">B95-8</strain>
        <tissue evidence="1">Cell line</tissue>
    </source>
</reference>
<name>A0ABQ9VNW0_SAGOE</name>
<accession>A0ABQ9VNW0</accession>
<comment type="caution">
    <text evidence="1">The sequence shown here is derived from an EMBL/GenBank/DDBJ whole genome shotgun (WGS) entry which is preliminary data.</text>
</comment>
<dbReference type="Proteomes" id="UP001266305">
    <property type="component" value="Unassembled WGS sequence"/>
</dbReference>
<dbReference type="EMBL" id="JASSZA010000005">
    <property type="protein sequence ID" value="KAK2110258.1"/>
    <property type="molecule type" value="Genomic_DNA"/>
</dbReference>
<gene>
    <name evidence="1" type="ORF">P7K49_010004</name>
</gene>
<organism evidence="1 2">
    <name type="scientific">Saguinus oedipus</name>
    <name type="common">Cotton-top tamarin</name>
    <name type="synonym">Oedipomidas oedipus</name>
    <dbReference type="NCBI Taxonomy" id="9490"/>
    <lineage>
        <taxon>Eukaryota</taxon>
        <taxon>Metazoa</taxon>
        <taxon>Chordata</taxon>
        <taxon>Craniata</taxon>
        <taxon>Vertebrata</taxon>
        <taxon>Euteleostomi</taxon>
        <taxon>Mammalia</taxon>
        <taxon>Eutheria</taxon>
        <taxon>Euarchontoglires</taxon>
        <taxon>Primates</taxon>
        <taxon>Haplorrhini</taxon>
        <taxon>Platyrrhini</taxon>
        <taxon>Cebidae</taxon>
        <taxon>Callitrichinae</taxon>
        <taxon>Saguinus</taxon>
    </lineage>
</organism>
<keyword evidence="2" id="KW-1185">Reference proteome</keyword>
<proteinExistence type="predicted"/>